<dbReference type="Proteomes" id="UP000799438">
    <property type="component" value="Unassembled WGS sequence"/>
</dbReference>
<sequence length="56" mass="6465">MKFHNTNSASKRHTPQAPKQTKQTHRYVHTHTNIVTPHHTLGRTNITVRVQERGQG</sequence>
<accession>A0A6A6BLX4</accession>
<reference evidence="2" key="1">
    <citation type="journal article" date="2020" name="Stud. Mycol.">
        <title>101 Dothideomycetes genomes: a test case for predicting lifestyles and emergence of pathogens.</title>
        <authorList>
            <person name="Haridas S."/>
            <person name="Albert R."/>
            <person name="Binder M."/>
            <person name="Bloem J."/>
            <person name="Labutti K."/>
            <person name="Salamov A."/>
            <person name="Andreopoulos B."/>
            <person name="Baker S."/>
            <person name="Barry K."/>
            <person name="Bills G."/>
            <person name="Bluhm B."/>
            <person name="Cannon C."/>
            <person name="Castanera R."/>
            <person name="Culley D."/>
            <person name="Daum C."/>
            <person name="Ezra D."/>
            <person name="Gonzalez J."/>
            <person name="Henrissat B."/>
            <person name="Kuo A."/>
            <person name="Liang C."/>
            <person name="Lipzen A."/>
            <person name="Lutzoni F."/>
            <person name="Magnuson J."/>
            <person name="Mondo S."/>
            <person name="Nolan M."/>
            <person name="Ohm R."/>
            <person name="Pangilinan J."/>
            <person name="Park H.-J."/>
            <person name="Ramirez L."/>
            <person name="Alfaro M."/>
            <person name="Sun H."/>
            <person name="Tritt A."/>
            <person name="Yoshinaga Y."/>
            <person name="Zwiers L.-H."/>
            <person name="Turgeon B."/>
            <person name="Goodwin S."/>
            <person name="Spatafora J."/>
            <person name="Crous P."/>
            <person name="Grigoriev I."/>
        </authorList>
    </citation>
    <scope>NUCLEOTIDE SEQUENCE</scope>
    <source>
        <strain evidence="2">CBS 121167</strain>
    </source>
</reference>
<dbReference type="EMBL" id="ML995480">
    <property type="protein sequence ID" value="KAF2144284.1"/>
    <property type="molecule type" value="Genomic_DNA"/>
</dbReference>
<name>A0A6A6BLX4_9PEZI</name>
<evidence type="ECO:0000313" key="2">
    <source>
        <dbReference type="EMBL" id="KAF2144284.1"/>
    </source>
</evidence>
<dbReference type="AlphaFoldDB" id="A0A6A6BLX4"/>
<gene>
    <name evidence="2" type="ORF">K452DRAFT_285523</name>
</gene>
<proteinExistence type="predicted"/>
<evidence type="ECO:0000256" key="1">
    <source>
        <dbReference type="SAM" id="MobiDB-lite"/>
    </source>
</evidence>
<organism evidence="2 3">
    <name type="scientific">Aplosporella prunicola CBS 121167</name>
    <dbReference type="NCBI Taxonomy" id="1176127"/>
    <lineage>
        <taxon>Eukaryota</taxon>
        <taxon>Fungi</taxon>
        <taxon>Dikarya</taxon>
        <taxon>Ascomycota</taxon>
        <taxon>Pezizomycotina</taxon>
        <taxon>Dothideomycetes</taxon>
        <taxon>Dothideomycetes incertae sedis</taxon>
        <taxon>Botryosphaeriales</taxon>
        <taxon>Aplosporellaceae</taxon>
        <taxon>Aplosporella</taxon>
    </lineage>
</organism>
<dbReference type="RefSeq" id="XP_033399996.1">
    <property type="nucleotide sequence ID" value="XM_033540128.1"/>
</dbReference>
<dbReference type="GeneID" id="54297624"/>
<evidence type="ECO:0000313" key="3">
    <source>
        <dbReference type="Proteomes" id="UP000799438"/>
    </source>
</evidence>
<keyword evidence="3" id="KW-1185">Reference proteome</keyword>
<protein>
    <submittedName>
        <fullName evidence="2">Uncharacterized protein</fullName>
    </submittedName>
</protein>
<feature type="region of interest" description="Disordered" evidence="1">
    <location>
        <begin position="1"/>
        <end position="26"/>
    </location>
</feature>